<dbReference type="RefSeq" id="WP_101253717.1">
    <property type="nucleotide sequence ID" value="NZ_PIUM01000059.1"/>
</dbReference>
<gene>
    <name evidence="2" type="ORF">CWS72_26730</name>
</gene>
<reference evidence="3" key="1">
    <citation type="submission" date="2017-12" db="EMBL/GenBank/DDBJ databases">
        <title>Draft genome sequence of Telmatospirillum siberiense 26-4b1T, an acidotolerant peatland alphaproteobacterium potentially involved in sulfur cycling.</title>
        <authorList>
            <person name="Hausmann B."/>
            <person name="Pjevac P."/>
            <person name="Schreck K."/>
            <person name="Herbold C.W."/>
            <person name="Daims H."/>
            <person name="Wagner M."/>
            <person name="Pester M."/>
            <person name="Loy A."/>
        </authorList>
    </citation>
    <scope>NUCLEOTIDE SEQUENCE [LARGE SCALE GENOMIC DNA]</scope>
    <source>
        <strain evidence="3">26-4b1</strain>
    </source>
</reference>
<organism evidence="2 3">
    <name type="scientific">Telmatospirillum siberiense</name>
    <dbReference type="NCBI Taxonomy" id="382514"/>
    <lineage>
        <taxon>Bacteria</taxon>
        <taxon>Pseudomonadati</taxon>
        <taxon>Pseudomonadota</taxon>
        <taxon>Alphaproteobacteria</taxon>
        <taxon>Rhodospirillales</taxon>
        <taxon>Rhodospirillaceae</taxon>
        <taxon>Telmatospirillum</taxon>
    </lineage>
</organism>
<keyword evidence="3" id="KW-1185">Reference proteome</keyword>
<dbReference type="EMBL" id="PIUM01000059">
    <property type="protein sequence ID" value="PKU21449.1"/>
    <property type="molecule type" value="Genomic_DNA"/>
</dbReference>
<evidence type="ECO:0000313" key="3">
    <source>
        <dbReference type="Proteomes" id="UP000233293"/>
    </source>
</evidence>
<keyword evidence="1" id="KW-0175">Coiled coil</keyword>
<dbReference type="AlphaFoldDB" id="A0A2N3PM10"/>
<protein>
    <submittedName>
        <fullName evidence="2">Uncharacterized protein</fullName>
    </submittedName>
</protein>
<evidence type="ECO:0000256" key="1">
    <source>
        <dbReference type="SAM" id="Coils"/>
    </source>
</evidence>
<dbReference type="Proteomes" id="UP000233293">
    <property type="component" value="Unassembled WGS sequence"/>
</dbReference>
<accession>A0A2N3PM10</accession>
<comment type="caution">
    <text evidence="2">The sequence shown here is derived from an EMBL/GenBank/DDBJ whole genome shotgun (WGS) entry which is preliminary data.</text>
</comment>
<dbReference type="OrthoDB" id="292292at2"/>
<evidence type="ECO:0000313" key="2">
    <source>
        <dbReference type="EMBL" id="PKU21449.1"/>
    </source>
</evidence>
<sequence length="110" mass="11647">MAVLSLENVLAAVEDLKREIGALKAEVATLKARDGVAPASAGATPAEAGAAQEVSEEVLVMLAAAATTFLGKKVRVRSAKMLQTPYEIVNPWAQHGRVFIQASHQLQRGR</sequence>
<name>A0A2N3PM10_9PROT</name>
<feature type="coiled-coil region" evidence="1">
    <location>
        <begin position="6"/>
        <end position="33"/>
    </location>
</feature>
<proteinExistence type="predicted"/>